<dbReference type="EMBL" id="CDMZ01001765">
    <property type="protein sequence ID" value="CEM37242.1"/>
    <property type="molecule type" value="Genomic_DNA"/>
</dbReference>
<dbReference type="VEuPathDB" id="CryptoDB:Cvel_5529"/>
<keyword evidence="1" id="KW-0732">Signal</keyword>
<accession>A0A0G4H118</accession>
<gene>
    <name evidence="2" type="ORF">Cvel_5529</name>
</gene>
<evidence type="ECO:0000256" key="1">
    <source>
        <dbReference type="SAM" id="SignalP"/>
    </source>
</evidence>
<feature type="signal peptide" evidence="1">
    <location>
        <begin position="1"/>
        <end position="19"/>
    </location>
</feature>
<reference evidence="2" key="1">
    <citation type="submission" date="2014-11" db="EMBL/GenBank/DDBJ databases">
        <authorList>
            <person name="Otto D Thomas"/>
            <person name="Naeem Raeece"/>
        </authorList>
    </citation>
    <scope>NUCLEOTIDE SEQUENCE</scope>
</reference>
<feature type="chain" id="PRO_5005190781" evidence="1">
    <location>
        <begin position="20"/>
        <end position="262"/>
    </location>
</feature>
<sequence length="262" mass="27940">MTFLLALCALLAACKDAGAFSPIHPRGQDVALSGRTQQHFLSASPSLRSVAIRDTSLLRAVEGTHELGGMGNGERRVPSSRRSAVASAMGALAGGSSFIFLLGGLGGGGGFSRGTPSSSSESPLLSLLRPPTAEADVSTGTEFSQAITQFQQLTETRNRLAKISADLKARQDEPSADEWKATGKFLKEKLLKSDEILNYLCLGIGDPDRQVESREVIKAFKKEAIALQIKLFNKPSFVSASEGIVAKLDKFFELLSDVPEEL</sequence>
<protein>
    <submittedName>
        <fullName evidence="2">Uncharacterized protein</fullName>
    </submittedName>
</protein>
<organism evidence="2">
    <name type="scientific">Chromera velia CCMP2878</name>
    <dbReference type="NCBI Taxonomy" id="1169474"/>
    <lineage>
        <taxon>Eukaryota</taxon>
        <taxon>Sar</taxon>
        <taxon>Alveolata</taxon>
        <taxon>Colpodellida</taxon>
        <taxon>Chromeraceae</taxon>
        <taxon>Chromera</taxon>
    </lineage>
</organism>
<dbReference type="AlphaFoldDB" id="A0A0G4H118"/>
<name>A0A0G4H118_9ALVE</name>
<proteinExistence type="predicted"/>
<evidence type="ECO:0000313" key="2">
    <source>
        <dbReference type="EMBL" id="CEM37242.1"/>
    </source>
</evidence>